<feature type="transmembrane region" description="Helical" evidence="1">
    <location>
        <begin position="12"/>
        <end position="29"/>
    </location>
</feature>
<dbReference type="SUPFAM" id="SSF56219">
    <property type="entry name" value="DNase I-like"/>
    <property type="match status" value="1"/>
</dbReference>
<evidence type="ECO:0008006" key="4">
    <source>
        <dbReference type="Google" id="ProtNLM"/>
    </source>
</evidence>
<protein>
    <recommendedName>
        <fullName evidence="4">Endonuclease/exonuclease/phosphatase domain-containing protein</fullName>
    </recommendedName>
</protein>
<keyword evidence="3" id="KW-1185">Reference proteome</keyword>
<dbReference type="InterPro" id="IPR036691">
    <property type="entry name" value="Endo/exonu/phosph_ase_sf"/>
</dbReference>
<evidence type="ECO:0000313" key="2">
    <source>
        <dbReference type="EMBL" id="KAK8504517.1"/>
    </source>
</evidence>
<dbReference type="Proteomes" id="UP001472677">
    <property type="component" value="Unassembled WGS sequence"/>
</dbReference>
<dbReference type="Gene3D" id="3.60.10.10">
    <property type="entry name" value="Endonuclease/exonuclease/phosphatase"/>
    <property type="match status" value="1"/>
</dbReference>
<keyword evidence="1" id="KW-0812">Transmembrane</keyword>
<comment type="caution">
    <text evidence="2">The sequence shown here is derived from an EMBL/GenBank/DDBJ whole genome shotgun (WGS) entry which is preliminary data.</text>
</comment>
<feature type="transmembrane region" description="Helical" evidence="1">
    <location>
        <begin position="99"/>
        <end position="116"/>
    </location>
</feature>
<keyword evidence="1" id="KW-0472">Membrane</keyword>
<evidence type="ECO:0000313" key="3">
    <source>
        <dbReference type="Proteomes" id="UP001472677"/>
    </source>
</evidence>
<proteinExistence type="predicted"/>
<sequence>MFLLPTVELSCFHLANGSKALIWLLVLAFRFSSRSIPRFCDLLGGCYRRSQRIWKVFSPLAFCNNSFKPILHPSFFTHRECYLGECALRGGKGTLIVSWLFYSGYSILLLLALVVFSRPSSSFWLCSHGSIPVIFFGSQSLLSRMNCLSWNCRGKKEVWSSISKLRRDDSEPWCLIGDFNEILAQEEKLGGCPYEAQTDDPFQSFMNDHGLIDMPLKGGPFTWNNKRTDDGSILEKIDRILFNSSWSFKFQKALGIIEPTINSDHSPLLLLLRGMNKNIQGL</sequence>
<dbReference type="PANTHER" id="PTHR33710">
    <property type="entry name" value="BNAC02G09200D PROTEIN"/>
    <property type="match status" value="1"/>
</dbReference>
<organism evidence="2 3">
    <name type="scientific">Hibiscus sabdariffa</name>
    <name type="common">roselle</name>
    <dbReference type="NCBI Taxonomy" id="183260"/>
    <lineage>
        <taxon>Eukaryota</taxon>
        <taxon>Viridiplantae</taxon>
        <taxon>Streptophyta</taxon>
        <taxon>Embryophyta</taxon>
        <taxon>Tracheophyta</taxon>
        <taxon>Spermatophyta</taxon>
        <taxon>Magnoliopsida</taxon>
        <taxon>eudicotyledons</taxon>
        <taxon>Gunneridae</taxon>
        <taxon>Pentapetalae</taxon>
        <taxon>rosids</taxon>
        <taxon>malvids</taxon>
        <taxon>Malvales</taxon>
        <taxon>Malvaceae</taxon>
        <taxon>Malvoideae</taxon>
        <taxon>Hibiscus</taxon>
    </lineage>
</organism>
<dbReference type="PANTHER" id="PTHR33710:SF71">
    <property type="entry name" value="ENDONUCLEASE_EXONUCLEASE_PHOSPHATASE DOMAIN-CONTAINING PROTEIN"/>
    <property type="match status" value="1"/>
</dbReference>
<dbReference type="EMBL" id="JBBPBM010000140">
    <property type="protein sequence ID" value="KAK8504517.1"/>
    <property type="molecule type" value="Genomic_DNA"/>
</dbReference>
<keyword evidence="1" id="KW-1133">Transmembrane helix</keyword>
<name>A0ABR2BBQ9_9ROSI</name>
<evidence type="ECO:0000256" key="1">
    <source>
        <dbReference type="SAM" id="Phobius"/>
    </source>
</evidence>
<accession>A0ABR2BBQ9</accession>
<gene>
    <name evidence="2" type="ORF">V6N12_017796</name>
</gene>
<reference evidence="2 3" key="1">
    <citation type="journal article" date="2024" name="G3 (Bethesda)">
        <title>Genome assembly of Hibiscus sabdariffa L. provides insights into metabolisms of medicinal natural products.</title>
        <authorList>
            <person name="Kim T."/>
        </authorList>
    </citation>
    <scope>NUCLEOTIDE SEQUENCE [LARGE SCALE GENOMIC DNA]</scope>
    <source>
        <strain evidence="2">TK-2024</strain>
        <tissue evidence="2">Old leaves</tissue>
    </source>
</reference>